<dbReference type="PANTHER" id="PTHR23389">
    <property type="entry name" value="CHROMOSOME TRANSMISSION FIDELITY FACTOR 18"/>
    <property type="match status" value="1"/>
</dbReference>
<dbReference type="FunFam" id="1.10.287.610:FF:000002">
    <property type="entry name" value="DNA ligase"/>
    <property type="match status" value="1"/>
</dbReference>
<comment type="caution">
    <text evidence="17">The sequence shown here is derived from an EMBL/GenBank/DDBJ whole genome shotgun (WGS) entry which is preliminary data.</text>
</comment>
<dbReference type="Pfam" id="PF01653">
    <property type="entry name" value="DNA_ligase_aden"/>
    <property type="match status" value="1"/>
</dbReference>
<dbReference type="Gene3D" id="3.30.470.30">
    <property type="entry name" value="DNA ligase/mRNA capping enzyme"/>
    <property type="match status" value="1"/>
</dbReference>
<dbReference type="Pfam" id="PF22745">
    <property type="entry name" value="Nlig-Ia"/>
    <property type="match status" value="1"/>
</dbReference>
<comment type="similarity">
    <text evidence="13 14">Belongs to the NAD-dependent DNA ligase family. LigA subfamily.</text>
</comment>
<dbReference type="Pfam" id="PF03120">
    <property type="entry name" value="OB_DNA_ligase"/>
    <property type="match status" value="1"/>
</dbReference>
<dbReference type="PROSITE" id="PS50172">
    <property type="entry name" value="BRCT"/>
    <property type="match status" value="1"/>
</dbReference>
<dbReference type="InterPro" id="IPR012340">
    <property type="entry name" value="NA-bd_OB-fold"/>
</dbReference>
<dbReference type="EMBL" id="MNYY01000060">
    <property type="protein sequence ID" value="OIP71737.1"/>
    <property type="molecule type" value="Genomic_DNA"/>
</dbReference>
<dbReference type="PIRSF" id="PIRSF001604">
    <property type="entry name" value="LigA"/>
    <property type="match status" value="1"/>
</dbReference>
<evidence type="ECO:0000256" key="15">
    <source>
        <dbReference type="RuleBase" id="RU000618"/>
    </source>
</evidence>
<evidence type="ECO:0000256" key="10">
    <source>
        <dbReference type="ARBA" id="ARBA00023027"/>
    </source>
</evidence>
<dbReference type="GO" id="GO:0046872">
    <property type="term" value="F:metal ion binding"/>
    <property type="evidence" value="ECO:0007669"/>
    <property type="project" value="UniProtKB-KW"/>
</dbReference>
<evidence type="ECO:0000256" key="4">
    <source>
        <dbReference type="ARBA" id="ARBA00022598"/>
    </source>
</evidence>
<evidence type="ECO:0000256" key="12">
    <source>
        <dbReference type="ARBA" id="ARBA00034005"/>
    </source>
</evidence>
<dbReference type="PROSITE" id="PS01055">
    <property type="entry name" value="DNA_LIGASE_N1"/>
    <property type="match status" value="1"/>
</dbReference>
<organism evidence="17 18">
    <name type="scientific">Candidatus Infernicultor aquiphilus</name>
    <dbReference type="NCBI Taxonomy" id="1805029"/>
    <lineage>
        <taxon>Bacteria</taxon>
        <taxon>Pseudomonadati</taxon>
        <taxon>Atribacterota</taxon>
        <taxon>Candidatus Phoenicimicrobiia</taxon>
        <taxon>Candidatus Pheonicimicrobiales</taxon>
        <taxon>Candidatus Phoenicimicrobiaceae</taxon>
        <taxon>Candidatus Infernicultor</taxon>
    </lineage>
</organism>
<keyword evidence="4 14" id="KW-0436">Ligase</keyword>
<feature type="binding site" evidence="14">
    <location>
        <position position="292"/>
    </location>
    <ligand>
        <name>NAD(+)</name>
        <dbReference type="ChEBI" id="CHEBI:57540"/>
    </ligand>
</feature>
<evidence type="ECO:0000256" key="14">
    <source>
        <dbReference type="HAMAP-Rule" id="MF_01588"/>
    </source>
</evidence>
<dbReference type="GO" id="GO:0003677">
    <property type="term" value="F:DNA binding"/>
    <property type="evidence" value="ECO:0007669"/>
    <property type="project" value="InterPro"/>
</dbReference>
<comment type="function">
    <text evidence="1 14">DNA ligase that catalyzes the formation of phosphodiester linkages between 5'-phosphoryl and 3'-hydroxyl groups in double-stranded DNA using NAD as a coenzyme and as the energy source for the reaction. It is essential for DNA replication and repair of damaged DNA.</text>
</comment>
<dbReference type="InterPro" id="IPR001679">
    <property type="entry name" value="DNA_ligase"/>
</dbReference>
<dbReference type="EC" id="6.5.1.2" evidence="2 14"/>
<dbReference type="Pfam" id="PF00533">
    <property type="entry name" value="BRCT"/>
    <property type="match status" value="1"/>
</dbReference>
<evidence type="ECO:0000256" key="3">
    <source>
        <dbReference type="ARBA" id="ARBA00013308"/>
    </source>
</evidence>
<dbReference type="InterPro" id="IPR013839">
    <property type="entry name" value="DNAligase_adenylation"/>
</dbReference>
<dbReference type="SUPFAM" id="SSF56091">
    <property type="entry name" value="DNA ligase/mRNA capping enzyme, catalytic domain"/>
    <property type="match status" value="1"/>
</dbReference>
<keyword evidence="6 14" id="KW-0479">Metal-binding</keyword>
<keyword evidence="14" id="KW-0464">Manganese</keyword>
<dbReference type="FunFam" id="1.10.150.20:FF:000007">
    <property type="entry name" value="DNA ligase"/>
    <property type="match status" value="1"/>
</dbReference>
<dbReference type="InterPro" id="IPR001357">
    <property type="entry name" value="BRCT_dom"/>
</dbReference>
<dbReference type="Gene3D" id="2.40.50.140">
    <property type="entry name" value="Nucleic acid-binding proteins"/>
    <property type="match status" value="1"/>
</dbReference>
<evidence type="ECO:0000256" key="8">
    <source>
        <dbReference type="ARBA" id="ARBA00022833"/>
    </source>
</evidence>
<dbReference type="Pfam" id="PF14520">
    <property type="entry name" value="HHH_5"/>
    <property type="match status" value="1"/>
</dbReference>
<keyword evidence="8 14" id="KW-0862">Zinc</keyword>
<evidence type="ECO:0000256" key="9">
    <source>
        <dbReference type="ARBA" id="ARBA00022842"/>
    </source>
</evidence>
<dbReference type="Pfam" id="PF12826">
    <property type="entry name" value="HHH_2"/>
    <property type="match status" value="1"/>
</dbReference>
<dbReference type="GO" id="GO:0003911">
    <property type="term" value="F:DNA ligase (NAD+) activity"/>
    <property type="evidence" value="ECO:0007669"/>
    <property type="project" value="UniProtKB-UniRule"/>
</dbReference>
<comment type="catalytic activity">
    <reaction evidence="12 14 15">
        <text>NAD(+) + (deoxyribonucleotide)n-3'-hydroxyl + 5'-phospho-(deoxyribonucleotide)m = (deoxyribonucleotide)n+m + AMP + beta-nicotinamide D-nucleotide.</text>
        <dbReference type="EC" id="6.5.1.2"/>
    </reaction>
</comment>
<feature type="binding site" evidence="14">
    <location>
        <position position="433"/>
    </location>
    <ligand>
        <name>Zn(2+)</name>
        <dbReference type="ChEBI" id="CHEBI:29105"/>
    </ligand>
</feature>
<evidence type="ECO:0000256" key="7">
    <source>
        <dbReference type="ARBA" id="ARBA00022763"/>
    </source>
</evidence>
<accession>A0A1J5GG76</accession>
<evidence type="ECO:0000259" key="16">
    <source>
        <dbReference type="PROSITE" id="PS50172"/>
    </source>
</evidence>
<feature type="binding site" evidence="14">
    <location>
        <position position="139"/>
    </location>
    <ligand>
        <name>NAD(+)</name>
        <dbReference type="ChEBI" id="CHEBI:57540"/>
    </ligand>
</feature>
<dbReference type="Gene3D" id="6.20.10.30">
    <property type="match status" value="1"/>
</dbReference>
<feature type="active site" description="N6-AMP-lysine intermediate" evidence="14">
    <location>
        <position position="118"/>
    </location>
</feature>
<feature type="binding site" evidence="14">
    <location>
        <position position="410"/>
    </location>
    <ligand>
        <name>Zn(2+)</name>
        <dbReference type="ChEBI" id="CHEBI:29105"/>
    </ligand>
</feature>
<evidence type="ECO:0000313" key="18">
    <source>
        <dbReference type="Proteomes" id="UP000182763"/>
    </source>
</evidence>
<dbReference type="InterPro" id="IPR004150">
    <property type="entry name" value="NAD_DNA_ligase_OB"/>
</dbReference>
<keyword evidence="11 14" id="KW-0234">DNA repair</keyword>
<dbReference type="InterPro" id="IPR004149">
    <property type="entry name" value="Znf_DNAligase_C4"/>
</dbReference>
<keyword evidence="5 14" id="KW-0235">DNA replication</keyword>
<dbReference type="SMART" id="SM00532">
    <property type="entry name" value="LIGANc"/>
    <property type="match status" value="1"/>
</dbReference>
<dbReference type="Gene3D" id="1.10.150.20">
    <property type="entry name" value="5' to 3' exonuclease, C-terminal subdomain"/>
    <property type="match status" value="2"/>
</dbReference>
<dbReference type="GO" id="GO:0006260">
    <property type="term" value="P:DNA replication"/>
    <property type="evidence" value="ECO:0007669"/>
    <property type="project" value="UniProtKB-KW"/>
</dbReference>
<feature type="binding site" evidence="14">
    <location>
        <position position="413"/>
    </location>
    <ligand>
        <name>Zn(2+)</name>
        <dbReference type="ChEBI" id="CHEBI:29105"/>
    </ligand>
</feature>
<dbReference type="NCBIfam" id="TIGR00575">
    <property type="entry name" value="dnlj"/>
    <property type="match status" value="1"/>
</dbReference>
<evidence type="ECO:0000256" key="5">
    <source>
        <dbReference type="ARBA" id="ARBA00022705"/>
    </source>
</evidence>
<dbReference type="SUPFAM" id="SSF47781">
    <property type="entry name" value="RuvA domain 2-like"/>
    <property type="match status" value="1"/>
</dbReference>
<dbReference type="PROSITE" id="PS01056">
    <property type="entry name" value="DNA_LIGASE_N2"/>
    <property type="match status" value="1"/>
</dbReference>
<dbReference type="Pfam" id="PF03119">
    <property type="entry name" value="DNA_ligase_ZBD"/>
    <property type="match status" value="1"/>
</dbReference>
<dbReference type="InterPro" id="IPR010994">
    <property type="entry name" value="RuvA_2-like"/>
</dbReference>
<sequence>MTFNSNNIKNKIEKLREEIRYHNYRYYVLDDPSISDTEYDQLMKELMEWEKKYPQYLTSASPTQRVGIEPVPEFTTVQHITPMLSLANAFSSEELRAFDQRIKKLIPQQKLDYVIELKIDGLAVALVYENGILVRGATRGDGITGEEITSNIKTIKTIPLKLFGDDLPSHLEIYGEVYMKKSDFKKLNEDRIKKEEYLFANPRNAAAGSVRQLDPQITAQRHLDTFIYQATFPEGPKFKNHIEVLNYLKKIGFKVNPHIQLGQDIEEAISYCQEWIEKREDLDYEIDGMVIKVNSLRLREELGSTTRSPRWAIAYKFPAQQVTTKIRDIIVQVGRTGALTPVAMLDPVKISGSVVQRATLHNEDEIRRKDIRIGDTVLVQKAGEVIPEVVKVIKEKRTGKEKEFVMPSKCPVCGAKVFRLEGEVVSRCNSLTCLAQLKERIRHFASRNAMDIEGLGPAIIDQLVENGLIKNVSDLYFLKRDDLISLERMAEKSADNLMNAIEKSKNRSFANLIYGLGIRYVGVHTSEVITRYFPTLDQLRKINLEELIEINEIGPKIAESVILFFKEKENLDIMERLRSVDLNFGQKEEKKRKKKRVQIFTGKQFVLTGLLKDFTRTQVTEIIGELGGRVTGSVSKKTDYVVVGEDPGSKYDKAQKLGITIINEEEFKKIITSE</sequence>
<dbReference type="STRING" id="1805029.AUK42_03195"/>
<reference evidence="17 18" key="1">
    <citation type="journal article" date="2016" name="Environ. Microbiol.">
        <title>Genomic resolution of a cold subsurface aquifer community provides metabolic insights for novel microbes adapted to high CO concentrations.</title>
        <authorList>
            <person name="Probst A.J."/>
            <person name="Castelle C.J."/>
            <person name="Singh A."/>
            <person name="Brown C.T."/>
            <person name="Anantharaman K."/>
            <person name="Sharon I."/>
            <person name="Hug L.A."/>
            <person name="Burstein D."/>
            <person name="Emerson J.B."/>
            <person name="Thomas B.C."/>
            <person name="Banfield J.F."/>
        </authorList>
    </citation>
    <scope>NUCLEOTIDE SEQUENCE [LARGE SCALE GENOMIC DNA]</scope>
    <source>
        <strain evidence="17">CG2_30_33_13</strain>
    </source>
</reference>
<dbReference type="FunFam" id="2.40.50.140:FF:000012">
    <property type="entry name" value="DNA ligase"/>
    <property type="match status" value="1"/>
</dbReference>
<protein>
    <recommendedName>
        <fullName evidence="3 14">DNA ligase</fullName>
        <ecNumber evidence="2 14">6.5.1.2</ecNumber>
    </recommendedName>
    <alternativeName>
        <fullName evidence="14">Polydeoxyribonucleotide synthase [NAD(+)]</fullName>
    </alternativeName>
</protein>
<evidence type="ECO:0000256" key="11">
    <source>
        <dbReference type="ARBA" id="ARBA00023204"/>
    </source>
</evidence>
<dbReference type="GO" id="GO:0005829">
    <property type="term" value="C:cytosol"/>
    <property type="evidence" value="ECO:0007669"/>
    <property type="project" value="TreeGrafter"/>
</dbReference>
<dbReference type="GO" id="GO:0006281">
    <property type="term" value="P:DNA repair"/>
    <property type="evidence" value="ECO:0007669"/>
    <property type="project" value="UniProtKB-KW"/>
</dbReference>
<dbReference type="NCBIfam" id="NF005932">
    <property type="entry name" value="PRK07956.1"/>
    <property type="match status" value="1"/>
</dbReference>
<dbReference type="SUPFAM" id="SSF50249">
    <property type="entry name" value="Nucleic acid-binding proteins"/>
    <property type="match status" value="1"/>
</dbReference>
<dbReference type="HAMAP" id="MF_01588">
    <property type="entry name" value="DNA_ligase_A"/>
    <property type="match status" value="1"/>
</dbReference>
<dbReference type="SMART" id="SM00292">
    <property type="entry name" value="BRCT"/>
    <property type="match status" value="1"/>
</dbReference>
<name>A0A1J5GG76_9BACT</name>
<gene>
    <name evidence="14 17" type="primary">ligA</name>
    <name evidence="17" type="ORF">AUK42_03195</name>
</gene>
<feature type="binding site" evidence="14">
    <location>
        <position position="176"/>
    </location>
    <ligand>
        <name>NAD(+)</name>
        <dbReference type="ChEBI" id="CHEBI:57540"/>
    </ligand>
</feature>
<dbReference type="CDD" id="cd00114">
    <property type="entry name" value="LIGANc"/>
    <property type="match status" value="1"/>
</dbReference>
<feature type="binding site" evidence="14">
    <location>
        <begin position="85"/>
        <end position="86"/>
    </location>
    <ligand>
        <name>NAD(+)</name>
        <dbReference type="ChEBI" id="CHEBI:57540"/>
    </ligand>
</feature>
<keyword evidence="10 14" id="KW-0520">NAD</keyword>
<dbReference type="CDD" id="cd17748">
    <property type="entry name" value="BRCT_DNA_ligase_like"/>
    <property type="match status" value="1"/>
</dbReference>
<feature type="binding site" evidence="14">
    <location>
        <position position="116"/>
    </location>
    <ligand>
        <name>NAD(+)</name>
        <dbReference type="ChEBI" id="CHEBI:57540"/>
    </ligand>
</feature>
<dbReference type="SUPFAM" id="SSF52113">
    <property type="entry name" value="BRCT domain"/>
    <property type="match status" value="1"/>
</dbReference>
<dbReference type="AlphaFoldDB" id="A0A1J5GG76"/>
<feature type="domain" description="BRCT" evidence="16">
    <location>
        <begin position="595"/>
        <end position="674"/>
    </location>
</feature>
<feature type="binding site" evidence="14">
    <location>
        <begin position="36"/>
        <end position="40"/>
    </location>
    <ligand>
        <name>NAD(+)</name>
        <dbReference type="ChEBI" id="CHEBI:57540"/>
    </ligand>
</feature>
<dbReference type="Gene3D" id="1.10.287.610">
    <property type="entry name" value="Helix hairpin bin"/>
    <property type="match status" value="1"/>
</dbReference>
<dbReference type="InterPro" id="IPR003583">
    <property type="entry name" value="Hlx-hairpin-Hlx_DNA-bd_motif"/>
</dbReference>
<keyword evidence="9 14" id="KW-0460">Magnesium</keyword>
<evidence type="ECO:0000256" key="1">
    <source>
        <dbReference type="ARBA" id="ARBA00004067"/>
    </source>
</evidence>
<dbReference type="InterPro" id="IPR036420">
    <property type="entry name" value="BRCT_dom_sf"/>
</dbReference>
<evidence type="ECO:0000313" key="17">
    <source>
        <dbReference type="EMBL" id="OIP71737.1"/>
    </source>
</evidence>
<dbReference type="InterPro" id="IPR033136">
    <property type="entry name" value="DNA_ligase_CS"/>
</dbReference>
<dbReference type="InterPro" id="IPR018239">
    <property type="entry name" value="DNA_ligase_AS"/>
</dbReference>
<dbReference type="Gene3D" id="3.40.50.10190">
    <property type="entry name" value="BRCT domain"/>
    <property type="match status" value="1"/>
</dbReference>
<dbReference type="FunFam" id="3.30.470.30:FF:000001">
    <property type="entry name" value="DNA ligase"/>
    <property type="match status" value="1"/>
</dbReference>
<evidence type="ECO:0000256" key="2">
    <source>
        <dbReference type="ARBA" id="ARBA00012722"/>
    </source>
</evidence>
<keyword evidence="7 14" id="KW-0227">DNA damage</keyword>
<dbReference type="InterPro" id="IPR013840">
    <property type="entry name" value="DNAligase_N"/>
</dbReference>
<feature type="binding site" evidence="14">
    <location>
        <position position="428"/>
    </location>
    <ligand>
        <name>Zn(2+)</name>
        <dbReference type="ChEBI" id="CHEBI:29105"/>
    </ligand>
</feature>
<evidence type="ECO:0000256" key="13">
    <source>
        <dbReference type="ARBA" id="ARBA00060881"/>
    </source>
</evidence>
<evidence type="ECO:0000256" key="6">
    <source>
        <dbReference type="ARBA" id="ARBA00022723"/>
    </source>
</evidence>
<dbReference type="PANTHER" id="PTHR23389:SF9">
    <property type="entry name" value="DNA LIGASE"/>
    <property type="match status" value="1"/>
</dbReference>
<dbReference type="SMART" id="SM00278">
    <property type="entry name" value="HhH1"/>
    <property type="match status" value="3"/>
</dbReference>
<dbReference type="InterPro" id="IPR041663">
    <property type="entry name" value="DisA/LigA_HHH"/>
</dbReference>
<dbReference type="Proteomes" id="UP000182763">
    <property type="component" value="Unassembled WGS sequence"/>
</dbReference>
<proteinExistence type="inferred from homology"/>
<comment type="cofactor">
    <cofactor evidence="14">
        <name>Mg(2+)</name>
        <dbReference type="ChEBI" id="CHEBI:18420"/>
    </cofactor>
    <cofactor evidence="14">
        <name>Mn(2+)</name>
        <dbReference type="ChEBI" id="CHEBI:29035"/>
    </cofactor>
</comment>
<feature type="binding site" evidence="14">
    <location>
        <position position="316"/>
    </location>
    <ligand>
        <name>NAD(+)</name>
        <dbReference type="ChEBI" id="CHEBI:57540"/>
    </ligand>
</feature>